<name>A0ABW3PBZ7_9PROT</name>
<dbReference type="PROSITE" id="PS51352">
    <property type="entry name" value="THIOREDOXIN_2"/>
    <property type="match status" value="1"/>
</dbReference>
<sequence>MASINPPACNFGWKAPEFNLPDTNGKLVSLQESVGPKGLLVMFICNHCPYVKAILPRLIADVTELKALGINTVAIMSNDPSDYPEDSPENMKKLSEELALPFPYLFDETQQVAKTYDAVCTPDFFGFNKNLELQYRGRFDESRKDTAPESSRDLFRAMKQVSQTGHGPKEQVQSIGCSIKWKID</sequence>
<dbReference type="SUPFAM" id="SSF52833">
    <property type="entry name" value="Thioredoxin-like"/>
    <property type="match status" value="1"/>
</dbReference>
<gene>
    <name evidence="2" type="ORF">ACFQ2T_11545</name>
</gene>
<dbReference type="EMBL" id="JBHTLN010000002">
    <property type="protein sequence ID" value="MFD1123142.1"/>
    <property type="molecule type" value="Genomic_DNA"/>
</dbReference>
<dbReference type="PANTHER" id="PTHR43640:SF1">
    <property type="entry name" value="THIOREDOXIN-DEPENDENT PEROXIREDOXIN"/>
    <property type="match status" value="1"/>
</dbReference>
<dbReference type="Pfam" id="PF00578">
    <property type="entry name" value="AhpC-TSA"/>
    <property type="match status" value="1"/>
</dbReference>
<feature type="domain" description="Thioredoxin" evidence="1">
    <location>
        <begin position="9"/>
        <end position="160"/>
    </location>
</feature>
<protein>
    <submittedName>
        <fullName evidence="2">Thioredoxin family protein</fullName>
    </submittedName>
</protein>
<dbReference type="InterPro" id="IPR047262">
    <property type="entry name" value="PRX-like1"/>
</dbReference>
<evidence type="ECO:0000259" key="1">
    <source>
        <dbReference type="PROSITE" id="PS51352"/>
    </source>
</evidence>
<dbReference type="PANTHER" id="PTHR43640">
    <property type="entry name" value="OS07G0260300 PROTEIN"/>
    <property type="match status" value="1"/>
</dbReference>
<evidence type="ECO:0000313" key="3">
    <source>
        <dbReference type="Proteomes" id="UP001597206"/>
    </source>
</evidence>
<dbReference type="InterPro" id="IPR013766">
    <property type="entry name" value="Thioredoxin_domain"/>
</dbReference>
<evidence type="ECO:0000313" key="2">
    <source>
        <dbReference type="EMBL" id="MFD1123142.1"/>
    </source>
</evidence>
<keyword evidence="3" id="KW-1185">Reference proteome</keyword>
<comment type="caution">
    <text evidence="2">The sequence shown here is derived from an EMBL/GenBank/DDBJ whole genome shotgun (WGS) entry which is preliminary data.</text>
</comment>
<accession>A0ABW3PBZ7</accession>
<proteinExistence type="predicted"/>
<dbReference type="InterPro" id="IPR036249">
    <property type="entry name" value="Thioredoxin-like_sf"/>
</dbReference>
<dbReference type="InterPro" id="IPR000866">
    <property type="entry name" value="AhpC/TSA"/>
</dbReference>
<dbReference type="Proteomes" id="UP001597206">
    <property type="component" value="Unassembled WGS sequence"/>
</dbReference>
<dbReference type="CDD" id="cd02969">
    <property type="entry name" value="PRX_like1"/>
    <property type="match status" value="1"/>
</dbReference>
<dbReference type="RefSeq" id="WP_379034566.1">
    <property type="nucleotide sequence ID" value="NZ_JBHTLN010000002.1"/>
</dbReference>
<reference evidence="3" key="1">
    <citation type="journal article" date="2019" name="Int. J. Syst. Evol. Microbiol.">
        <title>The Global Catalogue of Microorganisms (GCM) 10K type strain sequencing project: providing services to taxonomists for standard genome sequencing and annotation.</title>
        <authorList>
            <consortium name="The Broad Institute Genomics Platform"/>
            <consortium name="The Broad Institute Genome Sequencing Center for Infectious Disease"/>
            <person name="Wu L."/>
            <person name="Ma J."/>
        </authorList>
    </citation>
    <scope>NUCLEOTIDE SEQUENCE [LARGE SCALE GENOMIC DNA]</scope>
    <source>
        <strain evidence="3">CCUG 58411</strain>
    </source>
</reference>
<dbReference type="Gene3D" id="3.40.30.10">
    <property type="entry name" value="Glutaredoxin"/>
    <property type="match status" value="1"/>
</dbReference>
<organism evidence="2 3">
    <name type="scientific">Methylophilus flavus</name>
    <dbReference type="NCBI Taxonomy" id="640084"/>
    <lineage>
        <taxon>Bacteria</taxon>
        <taxon>Pseudomonadati</taxon>
        <taxon>Pseudomonadota</taxon>
        <taxon>Betaproteobacteria</taxon>
        <taxon>Nitrosomonadales</taxon>
        <taxon>Methylophilaceae</taxon>
        <taxon>Methylophilus</taxon>
    </lineage>
</organism>